<keyword evidence="2 4" id="KW-0863">Zinc-finger</keyword>
<evidence type="ECO:0000259" key="6">
    <source>
        <dbReference type="PROSITE" id="PS50089"/>
    </source>
</evidence>
<dbReference type="GO" id="GO:0005634">
    <property type="term" value="C:nucleus"/>
    <property type="evidence" value="ECO:0007669"/>
    <property type="project" value="TreeGrafter"/>
</dbReference>
<keyword evidence="5" id="KW-0812">Transmembrane</keyword>
<reference evidence="7 8" key="1">
    <citation type="journal article" date="2013" name="PLoS Genet.">
        <title>Distinctive expansion of potential virulence genes in the genome of the oomycete fish pathogen Saprolegnia parasitica.</title>
        <authorList>
            <person name="Jiang R.H."/>
            <person name="de Bruijn I."/>
            <person name="Haas B.J."/>
            <person name="Belmonte R."/>
            <person name="Lobach L."/>
            <person name="Christie J."/>
            <person name="van den Ackerveken G."/>
            <person name="Bottin A."/>
            <person name="Bulone V."/>
            <person name="Diaz-Moreno S.M."/>
            <person name="Dumas B."/>
            <person name="Fan L."/>
            <person name="Gaulin E."/>
            <person name="Govers F."/>
            <person name="Grenville-Briggs L.J."/>
            <person name="Horner N.R."/>
            <person name="Levin J.Z."/>
            <person name="Mammella M."/>
            <person name="Meijer H.J."/>
            <person name="Morris P."/>
            <person name="Nusbaum C."/>
            <person name="Oome S."/>
            <person name="Phillips A.J."/>
            <person name="van Rooyen D."/>
            <person name="Rzeszutek E."/>
            <person name="Saraiva M."/>
            <person name="Secombes C.J."/>
            <person name="Seidl M.F."/>
            <person name="Snel B."/>
            <person name="Stassen J.H."/>
            <person name="Sykes S."/>
            <person name="Tripathy S."/>
            <person name="van den Berg H."/>
            <person name="Vega-Arreguin J.C."/>
            <person name="Wawra S."/>
            <person name="Young S.K."/>
            <person name="Zeng Q."/>
            <person name="Dieguez-Uribeondo J."/>
            <person name="Russ C."/>
            <person name="Tyler B.M."/>
            <person name="van West P."/>
        </authorList>
    </citation>
    <scope>NUCLEOTIDE SEQUENCE [LARGE SCALE GENOMIC DNA]</scope>
    <source>
        <strain evidence="7 8">CBS 223.65</strain>
    </source>
</reference>
<dbReference type="Pfam" id="PF13639">
    <property type="entry name" value="zf-RING_2"/>
    <property type="match status" value="1"/>
</dbReference>
<name>A0A067BSG8_SAPPC</name>
<proteinExistence type="predicted"/>
<keyword evidence="5" id="KW-0472">Membrane</keyword>
<dbReference type="GO" id="GO:0006511">
    <property type="term" value="P:ubiquitin-dependent protein catabolic process"/>
    <property type="evidence" value="ECO:0007669"/>
    <property type="project" value="TreeGrafter"/>
</dbReference>
<gene>
    <name evidence="7" type="ORF">SPRG_15094</name>
</gene>
<dbReference type="InterPro" id="IPR013083">
    <property type="entry name" value="Znf_RING/FYVE/PHD"/>
</dbReference>
<dbReference type="PANTHER" id="PTHR45931:SF3">
    <property type="entry name" value="RING ZINC FINGER-CONTAINING PROTEIN"/>
    <property type="match status" value="1"/>
</dbReference>
<dbReference type="KEGG" id="spar:SPRG_15094"/>
<dbReference type="InterPro" id="IPR001841">
    <property type="entry name" value="Znf_RING"/>
</dbReference>
<dbReference type="OMA" id="CKFPAIG"/>
<dbReference type="AlphaFoldDB" id="A0A067BSG8"/>
<dbReference type="PROSITE" id="PS50089">
    <property type="entry name" value="ZF_RING_2"/>
    <property type="match status" value="1"/>
</dbReference>
<evidence type="ECO:0000256" key="2">
    <source>
        <dbReference type="ARBA" id="ARBA00022771"/>
    </source>
</evidence>
<keyword evidence="1" id="KW-0479">Metal-binding</keyword>
<dbReference type="GO" id="GO:0008270">
    <property type="term" value="F:zinc ion binding"/>
    <property type="evidence" value="ECO:0007669"/>
    <property type="project" value="UniProtKB-KW"/>
</dbReference>
<keyword evidence="5" id="KW-1133">Transmembrane helix</keyword>
<evidence type="ECO:0000256" key="4">
    <source>
        <dbReference type="PROSITE-ProRule" id="PRU00175"/>
    </source>
</evidence>
<evidence type="ECO:0000256" key="3">
    <source>
        <dbReference type="ARBA" id="ARBA00022833"/>
    </source>
</evidence>
<sequence length="195" mass="21306">MASMDSATQQSGTAAAILCLGVHAIVFWLLRVMALTSHILAVAFAAVSLPLCLKLTYDVVAICMDDEPPSSARGERQQLLLSRAHLQLLLTDRDFDSNDYEQLLQLDEHNVAKSHGASEGDIDRLPVVTVTETMLQGHKEATGSDAIQCSICLEDLAVGALARMVPCFHRFHPECIDLWLFEKAECPICKFPAIG</sequence>
<dbReference type="SMART" id="SM00184">
    <property type="entry name" value="RING"/>
    <property type="match status" value="1"/>
</dbReference>
<evidence type="ECO:0000256" key="5">
    <source>
        <dbReference type="SAM" id="Phobius"/>
    </source>
</evidence>
<feature type="domain" description="RING-type" evidence="6">
    <location>
        <begin position="149"/>
        <end position="190"/>
    </location>
</feature>
<dbReference type="EMBL" id="KK583335">
    <property type="protein sequence ID" value="KDO19760.1"/>
    <property type="molecule type" value="Genomic_DNA"/>
</dbReference>
<evidence type="ECO:0000313" key="8">
    <source>
        <dbReference type="Proteomes" id="UP000030745"/>
    </source>
</evidence>
<feature type="transmembrane region" description="Helical" evidence="5">
    <location>
        <begin position="12"/>
        <end position="30"/>
    </location>
</feature>
<dbReference type="VEuPathDB" id="FungiDB:SPRG_15094"/>
<keyword evidence="3" id="KW-0862">Zinc</keyword>
<evidence type="ECO:0000256" key="1">
    <source>
        <dbReference type="ARBA" id="ARBA00022723"/>
    </source>
</evidence>
<protein>
    <recommendedName>
        <fullName evidence="6">RING-type domain-containing protein</fullName>
    </recommendedName>
</protein>
<dbReference type="PANTHER" id="PTHR45931">
    <property type="entry name" value="SI:CH211-59O9.10"/>
    <property type="match status" value="1"/>
</dbReference>
<dbReference type="GeneID" id="24136858"/>
<dbReference type="GO" id="GO:0061630">
    <property type="term" value="F:ubiquitin protein ligase activity"/>
    <property type="evidence" value="ECO:0007669"/>
    <property type="project" value="TreeGrafter"/>
</dbReference>
<dbReference type="InterPro" id="IPR051834">
    <property type="entry name" value="RING_finger_E3_ligase"/>
</dbReference>
<feature type="transmembrane region" description="Helical" evidence="5">
    <location>
        <begin position="37"/>
        <end position="57"/>
    </location>
</feature>
<evidence type="ECO:0000313" key="7">
    <source>
        <dbReference type="EMBL" id="KDO19760.1"/>
    </source>
</evidence>
<dbReference type="SUPFAM" id="SSF57850">
    <property type="entry name" value="RING/U-box"/>
    <property type="match status" value="1"/>
</dbReference>
<dbReference type="Proteomes" id="UP000030745">
    <property type="component" value="Unassembled WGS sequence"/>
</dbReference>
<organism evidence="7 8">
    <name type="scientific">Saprolegnia parasitica (strain CBS 223.65)</name>
    <dbReference type="NCBI Taxonomy" id="695850"/>
    <lineage>
        <taxon>Eukaryota</taxon>
        <taxon>Sar</taxon>
        <taxon>Stramenopiles</taxon>
        <taxon>Oomycota</taxon>
        <taxon>Saprolegniomycetes</taxon>
        <taxon>Saprolegniales</taxon>
        <taxon>Saprolegniaceae</taxon>
        <taxon>Saprolegnia</taxon>
    </lineage>
</organism>
<dbReference type="Gene3D" id="3.30.40.10">
    <property type="entry name" value="Zinc/RING finger domain, C3HC4 (zinc finger)"/>
    <property type="match status" value="1"/>
</dbReference>
<accession>A0A067BSG8</accession>
<dbReference type="STRING" id="695850.A0A067BSG8"/>
<dbReference type="RefSeq" id="XP_012209522.1">
    <property type="nucleotide sequence ID" value="XM_012354132.1"/>
</dbReference>
<keyword evidence="8" id="KW-1185">Reference proteome</keyword>
<dbReference type="OrthoDB" id="272091at2759"/>